<evidence type="ECO:0000313" key="2">
    <source>
        <dbReference type="EMBL" id="MDR7298605.1"/>
    </source>
</evidence>
<organism evidence="2 3">
    <name type="scientific">Pelomonas aquatica</name>
    <dbReference type="NCBI Taxonomy" id="431058"/>
    <lineage>
        <taxon>Bacteria</taxon>
        <taxon>Pseudomonadati</taxon>
        <taxon>Pseudomonadota</taxon>
        <taxon>Betaproteobacteria</taxon>
        <taxon>Burkholderiales</taxon>
        <taxon>Sphaerotilaceae</taxon>
        <taxon>Roseateles</taxon>
    </lineage>
</organism>
<reference evidence="2 3" key="1">
    <citation type="submission" date="2023-07" db="EMBL/GenBank/DDBJ databases">
        <title>Sorghum-associated microbial communities from plants grown in Nebraska, USA.</title>
        <authorList>
            <person name="Schachtman D."/>
        </authorList>
    </citation>
    <scope>NUCLEOTIDE SEQUENCE [LARGE SCALE GENOMIC DNA]</scope>
    <source>
        <strain evidence="2 3">BE310</strain>
    </source>
</reference>
<dbReference type="Gene3D" id="3.30.2310.20">
    <property type="entry name" value="RelE-like"/>
    <property type="match status" value="1"/>
</dbReference>
<sequence length="98" mass="10886">MKIRFLPAAEIEFIQELTYYSKARPGSAAKFEASVEAATHMAARHPQGGAPSFLETRTFRIKGFPFSLVYRASEKEVLVVAIAPHSKKPGYWASRVDA</sequence>
<dbReference type="InterPro" id="IPR035093">
    <property type="entry name" value="RelE/ParE_toxin_dom_sf"/>
</dbReference>
<dbReference type="InterPro" id="IPR007712">
    <property type="entry name" value="RelE/ParE_toxin"/>
</dbReference>
<name>A0ABU1ZF84_9BURK</name>
<evidence type="ECO:0000256" key="1">
    <source>
        <dbReference type="ARBA" id="ARBA00022649"/>
    </source>
</evidence>
<gene>
    <name evidence="2" type="ORF">J2X16_003968</name>
</gene>
<proteinExistence type="predicted"/>
<keyword evidence="3" id="KW-1185">Reference proteome</keyword>
<comment type="caution">
    <text evidence="2">The sequence shown here is derived from an EMBL/GenBank/DDBJ whole genome shotgun (WGS) entry which is preliminary data.</text>
</comment>
<dbReference type="Pfam" id="PF05016">
    <property type="entry name" value="ParE_toxin"/>
    <property type="match status" value="1"/>
</dbReference>
<dbReference type="EMBL" id="JAVDXQ010000005">
    <property type="protein sequence ID" value="MDR7298605.1"/>
    <property type="molecule type" value="Genomic_DNA"/>
</dbReference>
<keyword evidence="1" id="KW-1277">Toxin-antitoxin system</keyword>
<dbReference type="RefSeq" id="WP_310347644.1">
    <property type="nucleotide sequence ID" value="NZ_JAVDXQ010000005.1"/>
</dbReference>
<evidence type="ECO:0000313" key="3">
    <source>
        <dbReference type="Proteomes" id="UP001180536"/>
    </source>
</evidence>
<protein>
    <submittedName>
        <fullName evidence="2">Plasmid stabilization system protein ParE</fullName>
    </submittedName>
</protein>
<dbReference type="Proteomes" id="UP001180536">
    <property type="component" value="Unassembled WGS sequence"/>
</dbReference>
<accession>A0ABU1ZF84</accession>